<keyword evidence="6" id="KW-0732">Signal</keyword>
<reference evidence="10" key="1">
    <citation type="submission" date="2022-07" db="EMBL/GenBank/DDBJ databases">
        <title>Phylogenomic reconstructions and comparative analyses of Kickxellomycotina fungi.</title>
        <authorList>
            <person name="Reynolds N.K."/>
            <person name="Stajich J.E."/>
            <person name="Barry K."/>
            <person name="Grigoriev I.V."/>
            <person name="Crous P."/>
            <person name="Smith M.E."/>
        </authorList>
    </citation>
    <scope>NUCLEOTIDE SEQUENCE</scope>
    <source>
        <strain evidence="10">NBRC 105413</strain>
    </source>
</reference>
<feature type="compositionally biased region" description="Basic and acidic residues" evidence="5">
    <location>
        <begin position="214"/>
        <end position="227"/>
    </location>
</feature>
<feature type="domain" description="Plastocyanin-like" evidence="8">
    <location>
        <begin position="410"/>
        <end position="533"/>
    </location>
</feature>
<keyword evidence="4" id="KW-0186">Copper</keyword>
<dbReference type="Gene3D" id="2.60.40.420">
    <property type="entry name" value="Cupredoxins - blue copper proteins"/>
    <property type="match status" value="3"/>
</dbReference>
<evidence type="ECO:0000256" key="1">
    <source>
        <dbReference type="ARBA" id="ARBA00010609"/>
    </source>
</evidence>
<keyword evidence="11" id="KW-1185">Reference proteome</keyword>
<dbReference type="InterPro" id="IPR011707">
    <property type="entry name" value="Cu-oxidase-like_N"/>
</dbReference>
<dbReference type="InterPro" id="IPR008972">
    <property type="entry name" value="Cupredoxin"/>
</dbReference>
<accession>A0A9W8CID4</accession>
<feature type="domain" description="Plastocyanin-like" evidence="7">
    <location>
        <begin position="151"/>
        <end position="320"/>
    </location>
</feature>
<dbReference type="InterPro" id="IPR045087">
    <property type="entry name" value="Cu-oxidase_fam"/>
</dbReference>
<evidence type="ECO:0000313" key="11">
    <source>
        <dbReference type="Proteomes" id="UP001145021"/>
    </source>
</evidence>
<dbReference type="SUPFAM" id="SSF49503">
    <property type="entry name" value="Cupredoxins"/>
    <property type="match status" value="3"/>
</dbReference>
<dbReference type="Pfam" id="PF07731">
    <property type="entry name" value="Cu-oxidase_2"/>
    <property type="match status" value="1"/>
</dbReference>
<feature type="domain" description="Plastocyanin-like" evidence="9">
    <location>
        <begin position="27"/>
        <end position="142"/>
    </location>
</feature>
<evidence type="ECO:0000259" key="7">
    <source>
        <dbReference type="Pfam" id="PF00394"/>
    </source>
</evidence>
<keyword evidence="3" id="KW-0560">Oxidoreductase</keyword>
<dbReference type="GO" id="GO:0005507">
    <property type="term" value="F:copper ion binding"/>
    <property type="evidence" value="ECO:0007669"/>
    <property type="project" value="InterPro"/>
</dbReference>
<dbReference type="InterPro" id="IPR001117">
    <property type="entry name" value="Cu-oxidase_2nd"/>
</dbReference>
<organism evidence="10 11">
    <name type="scientific">Coemansia asiatica</name>
    <dbReference type="NCBI Taxonomy" id="1052880"/>
    <lineage>
        <taxon>Eukaryota</taxon>
        <taxon>Fungi</taxon>
        <taxon>Fungi incertae sedis</taxon>
        <taxon>Zoopagomycota</taxon>
        <taxon>Kickxellomycotina</taxon>
        <taxon>Kickxellomycetes</taxon>
        <taxon>Kickxellales</taxon>
        <taxon>Kickxellaceae</taxon>
        <taxon>Coemansia</taxon>
    </lineage>
</organism>
<feature type="chain" id="PRO_5040937885" evidence="6">
    <location>
        <begin position="19"/>
        <end position="557"/>
    </location>
</feature>
<dbReference type="EMBL" id="JANBOH010000298">
    <property type="protein sequence ID" value="KAJ1643082.1"/>
    <property type="molecule type" value="Genomic_DNA"/>
</dbReference>
<evidence type="ECO:0000256" key="2">
    <source>
        <dbReference type="ARBA" id="ARBA00022723"/>
    </source>
</evidence>
<dbReference type="GO" id="GO:0016491">
    <property type="term" value="F:oxidoreductase activity"/>
    <property type="evidence" value="ECO:0007669"/>
    <property type="project" value="UniProtKB-KW"/>
</dbReference>
<evidence type="ECO:0000259" key="8">
    <source>
        <dbReference type="Pfam" id="PF07731"/>
    </source>
</evidence>
<evidence type="ECO:0000256" key="4">
    <source>
        <dbReference type="ARBA" id="ARBA00023008"/>
    </source>
</evidence>
<feature type="signal peptide" evidence="6">
    <location>
        <begin position="1"/>
        <end position="18"/>
    </location>
</feature>
<name>A0A9W8CID4_9FUNG</name>
<comment type="caution">
    <text evidence="10">The sequence shown here is derived from an EMBL/GenBank/DDBJ whole genome shotgun (WGS) entry which is preliminary data.</text>
</comment>
<dbReference type="PROSITE" id="PS00080">
    <property type="entry name" value="MULTICOPPER_OXIDASE2"/>
    <property type="match status" value="1"/>
</dbReference>
<dbReference type="Pfam" id="PF00394">
    <property type="entry name" value="Cu-oxidase"/>
    <property type="match status" value="1"/>
</dbReference>
<dbReference type="AlphaFoldDB" id="A0A9W8CID4"/>
<dbReference type="PANTHER" id="PTHR11709">
    <property type="entry name" value="MULTI-COPPER OXIDASE"/>
    <property type="match status" value="1"/>
</dbReference>
<sequence>MVTLWWSCWTLAVVAVQASRVEYNWTITNTKIKMDGINERTTVSVNGKYPMPVAKAQRGDTLVLNLHNNLDEPTGLHSHGILNNGTNFFDGAGMVTECGVAPGSQFTYEIPLNQTGTYWLHGHHNSQYINGLRGPLIVTDPEGEPYEYDEDIVLTFEDWFPRASTMKMDPEPHMESPAAAAAAALAADFRILRETEGCPEEAGGPVDMAAQPEHTGDADKQKDDPRTKYPLSVINGINGVDAPDLEFEPGKTYRIRLLNIGSTCMFRFAMEGHEMYVIEADGVSTEMKQVDSVTLGVAQRVSVLVRARLSGDTNYRYHFEGFTDVFPRLAGYNPRRHLGSIVYGEDARYGPIERVVWDAFDDLALVPLEKQALLQPTVVHDLVVSADRTSTDLVHAFINGISFGLPSVPSIFTAMNETALRLSSTDFGHECNAKVLQHMDVVELLVMNTDTVYHPMHLHGHFFQIVRRGTIGDPDSARNALSESPMRRDTVLVGPNQYVVLRFVADNPGVWLMHCHIERHMELGLSMMFVSAPDVMRERMQVPESLKQQCRLIGIDV</sequence>
<feature type="region of interest" description="Disordered" evidence="5">
    <location>
        <begin position="197"/>
        <end position="227"/>
    </location>
</feature>
<gene>
    <name evidence="10" type="primary">FET3_6</name>
    <name evidence="10" type="ORF">LPJ64_005110</name>
</gene>
<evidence type="ECO:0000256" key="6">
    <source>
        <dbReference type="SAM" id="SignalP"/>
    </source>
</evidence>
<protein>
    <submittedName>
        <fullName evidence="10">Ferroxidase fet3</fullName>
    </submittedName>
</protein>
<evidence type="ECO:0000256" key="3">
    <source>
        <dbReference type="ARBA" id="ARBA00023002"/>
    </source>
</evidence>
<dbReference type="InterPro" id="IPR011706">
    <property type="entry name" value="Cu-oxidase_C"/>
</dbReference>
<proteinExistence type="inferred from homology"/>
<evidence type="ECO:0000259" key="9">
    <source>
        <dbReference type="Pfam" id="PF07732"/>
    </source>
</evidence>
<dbReference type="Pfam" id="PF07732">
    <property type="entry name" value="Cu-oxidase_3"/>
    <property type="match status" value="1"/>
</dbReference>
<dbReference type="InterPro" id="IPR002355">
    <property type="entry name" value="Cu_oxidase_Cu_BS"/>
</dbReference>
<comment type="similarity">
    <text evidence="1">Belongs to the multicopper oxidase family.</text>
</comment>
<evidence type="ECO:0000313" key="10">
    <source>
        <dbReference type="EMBL" id="KAJ1643082.1"/>
    </source>
</evidence>
<dbReference type="PANTHER" id="PTHR11709:SF361">
    <property type="entry name" value="IRON TRANSPORT MULTICOPPER OXIDASE FET3"/>
    <property type="match status" value="1"/>
</dbReference>
<keyword evidence="2" id="KW-0479">Metal-binding</keyword>
<dbReference type="Proteomes" id="UP001145021">
    <property type="component" value="Unassembled WGS sequence"/>
</dbReference>
<evidence type="ECO:0000256" key="5">
    <source>
        <dbReference type="SAM" id="MobiDB-lite"/>
    </source>
</evidence>